<dbReference type="EMBL" id="AP026830">
    <property type="protein sequence ID" value="BDR92869.1"/>
    <property type="molecule type" value="Genomic_DNA"/>
</dbReference>
<evidence type="ECO:0000256" key="1">
    <source>
        <dbReference type="ARBA" id="ARBA00023125"/>
    </source>
</evidence>
<dbReference type="EMBL" id="AP026830">
    <property type="protein sequence ID" value="BDR93100.1"/>
    <property type="molecule type" value="Genomic_DNA"/>
</dbReference>
<proteinExistence type="predicted"/>
<feature type="domain" description="Cas12f1-like TNB" evidence="2">
    <location>
        <begin position="21"/>
        <end position="84"/>
    </location>
</feature>
<organism evidence="3 5">
    <name type="scientific">Vulcanisaeta souniana JCM 11219</name>
    <dbReference type="NCBI Taxonomy" id="1293586"/>
    <lineage>
        <taxon>Archaea</taxon>
        <taxon>Thermoproteota</taxon>
        <taxon>Thermoprotei</taxon>
        <taxon>Thermoproteales</taxon>
        <taxon>Thermoproteaceae</taxon>
        <taxon>Vulcanisaeta</taxon>
    </lineage>
</organism>
<reference evidence="5" key="1">
    <citation type="submission" date="2022-09" db="EMBL/GenBank/DDBJ databases">
        <title>Complete genome sequence of Vulcanisaeta souniana.</title>
        <authorList>
            <person name="Kato S."/>
            <person name="Itoh T."/>
            <person name="Ohkuma M."/>
        </authorList>
    </citation>
    <scope>NUCLEOTIDE SEQUENCE [LARGE SCALE GENOMIC DNA]</scope>
    <source>
        <strain evidence="5">JCM 11219</strain>
    </source>
</reference>
<evidence type="ECO:0000259" key="2">
    <source>
        <dbReference type="Pfam" id="PF07282"/>
    </source>
</evidence>
<accession>A0ABM8BPS6</accession>
<gene>
    <name evidence="3" type="ORF">Vsou_19620</name>
    <name evidence="4" type="ORF">Vsou_21930</name>
</gene>
<evidence type="ECO:0000313" key="3">
    <source>
        <dbReference type="EMBL" id="BDR92869.1"/>
    </source>
</evidence>
<name>A0ABM8BPS6_9CREN</name>
<dbReference type="Proteomes" id="UP001060771">
    <property type="component" value="Chromosome"/>
</dbReference>
<dbReference type="InterPro" id="IPR010095">
    <property type="entry name" value="Cas12f1-like_TNB"/>
</dbReference>
<evidence type="ECO:0000313" key="4">
    <source>
        <dbReference type="EMBL" id="BDR93100.1"/>
    </source>
</evidence>
<dbReference type="GeneID" id="76207734"/>
<keyword evidence="5" id="KW-1185">Reference proteome</keyword>
<sequence>MRDSINKKDGGVRWKLTLFAYRRLQHAVIAKAVEYNVPVVFVDPRDTSNVCPMCGARLNYIHRLAYCLRCGFIGDRDVVGATNIWLRALHAYVGGARVTPKRPRNEQ</sequence>
<protein>
    <recommendedName>
        <fullName evidence="2">Cas12f1-like TNB domain-containing protein</fullName>
    </recommendedName>
</protein>
<dbReference type="InterPro" id="IPR011011">
    <property type="entry name" value="Znf_FYVE_PHD"/>
</dbReference>
<dbReference type="RefSeq" id="WP_264890708.1">
    <property type="nucleotide sequence ID" value="NZ_AP026830.1"/>
</dbReference>
<evidence type="ECO:0000313" key="5">
    <source>
        <dbReference type="Proteomes" id="UP001060771"/>
    </source>
</evidence>
<dbReference type="SUPFAM" id="SSF57903">
    <property type="entry name" value="FYVE/PHD zinc finger"/>
    <property type="match status" value="1"/>
</dbReference>
<reference evidence="3" key="2">
    <citation type="journal article" date="2023" name="Microbiol. Resour. Announc.">
        <title>Complete Genome Sequence of Vulcanisaeta souniana Strain IC-059, a Hyperthermophilic Archaeon Isolated from Hot Spring Water in Japan.</title>
        <authorList>
            <person name="Kato S."/>
            <person name="Itoh T."/>
            <person name="Wu L."/>
            <person name="Ma J."/>
            <person name="Ohkuma M."/>
        </authorList>
    </citation>
    <scope>NUCLEOTIDE SEQUENCE</scope>
    <source>
        <strain evidence="3">JCM 11219</strain>
    </source>
</reference>
<keyword evidence="1" id="KW-0238">DNA-binding</keyword>
<dbReference type="Pfam" id="PF07282">
    <property type="entry name" value="Cas12f1-like_TNB"/>
    <property type="match status" value="1"/>
</dbReference>